<organism evidence="1">
    <name type="scientific">marine sediment metagenome</name>
    <dbReference type="NCBI Taxonomy" id="412755"/>
    <lineage>
        <taxon>unclassified sequences</taxon>
        <taxon>metagenomes</taxon>
        <taxon>ecological metagenomes</taxon>
    </lineage>
</organism>
<dbReference type="EMBL" id="LAZR01021123">
    <property type="protein sequence ID" value="KKL86417.1"/>
    <property type="molecule type" value="Genomic_DNA"/>
</dbReference>
<reference evidence="1" key="1">
    <citation type="journal article" date="2015" name="Nature">
        <title>Complex archaea that bridge the gap between prokaryotes and eukaryotes.</title>
        <authorList>
            <person name="Spang A."/>
            <person name="Saw J.H."/>
            <person name="Jorgensen S.L."/>
            <person name="Zaremba-Niedzwiedzka K."/>
            <person name="Martijn J."/>
            <person name="Lind A.E."/>
            <person name="van Eijk R."/>
            <person name="Schleper C."/>
            <person name="Guy L."/>
            <person name="Ettema T.J."/>
        </authorList>
    </citation>
    <scope>NUCLEOTIDE SEQUENCE</scope>
</reference>
<proteinExistence type="predicted"/>
<protein>
    <submittedName>
        <fullName evidence="1">Uncharacterized protein</fullName>
    </submittedName>
</protein>
<accession>A0A0F9IGA5</accession>
<dbReference type="AlphaFoldDB" id="A0A0F9IGA5"/>
<evidence type="ECO:0000313" key="1">
    <source>
        <dbReference type="EMBL" id="KKL86417.1"/>
    </source>
</evidence>
<feature type="non-terminal residue" evidence="1">
    <location>
        <position position="1"/>
    </location>
</feature>
<comment type="caution">
    <text evidence="1">The sequence shown here is derived from an EMBL/GenBank/DDBJ whole genome shotgun (WGS) entry which is preliminary data.</text>
</comment>
<gene>
    <name evidence="1" type="ORF">LCGC14_1944990</name>
</gene>
<name>A0A0F9IGA5_9ZZZZ</name>
<sequence length="141" mass="16284">DLDLDEFDRLVTFYNRDRNFADVLDPDAVNIIDYYEITDAFWNIAGEFAKIREKLNKGIAIIAIQKDRNMQLGRGASFSLEKPRVYMTVDNIFPDNVLKIISAKNRKENAPNPVGFERRFKIVQGINLRATDEGWNLPCVE</sequence>